<keyword evidence="3 4" id="KW-0342">GTP-binding</keyword>
<comment type="subunit">
    <text evidence="4">Component of the GSE complex.</text>
</comment>
<dbReference type="Proteomes" id="UP001161017">
    <property type="component" value="Unassembled WGS sequence"/>
</dbReference>
<reference evidence="5" key="1">
    <citation type="journal article" date="2023" name="Genome Biol. Evol.">
        <title>First Whole Genome Sequence and Flow Cytometry Genome Size Data for the Lichen-Forming Fungus Ramalina farinacea (Ascomycota).</title>
        <authorList>
            <person name="Llewellyn T."/>
            <person name="Mian S."/>
            <person name="Hill R."/>
            <person name="Leitch I.J."/>
            <person name="Gaya E."/>
        </authorList>
    </citation>
    <scope>NUCLEOTIDE SEQUENCE</scope>
    <source>
        <strain evidence="5">LIQ254RAFAR</strain>
    </source>
</reference>
<dbReference type="InterPro" id="IPR027417">
    <property type="entry name" value="P-loop_NTPase"/>
</dbReference>
<dbReference type="InterPro" id="IPR006762">
    <property type="entry name" value="Gtr1_RagA"/>
</dbReference>
<dbReference type="EMBL" id="JAPUFD010000002">
    <property type="protein sequence ID" value="MDI1485683.1"/>
    <property type="molecule type" value="Genomic_DNA"/>
</dbReference>
<dbReference type="GO" id="GO:0003924">
    <property type="term" value="F:GTPase activity"/>
    <property type="evidence" value="ECO:0007669"/>
    <property type="project" value="UniProtKB-UniRule"/>
</dbReference>
<gene>
    <name evidence="5" type="primary">GTR1_1</name>
    <name evidence="5" type="ORF">OHK93_003872</name>
</gene>
<evidence type="ECO:0000256" key="2">
    <source>
        <dbReference type="ARBA" id="ARBA00022741"/>
    </source>
</evidence>
<dbReference type="GO" id="GO:0005525">
    <property type="term" value="F:GTP binding"/>
    <property type="evidence" value="ECO:0007669"/>
    <property type="project" value="UniProtKB-UniRule"/>
</dbReference>
<protein>
    <recommendedName>
        <fullName evidence="4">GTP-binding protein</fullName>
    </recommendedName>
</protein>
<dbReference type="PANTHER" id="PTHR11259:SF1">
    <property type="entry name" value="RAS-RELATED GTP-BINDING PROTEIN"/>
    <property type="match status" value="1"/>
</dbReference>
<name>A0AA43QFN4_9LECA</name>
<comment type="similarity">
    <text evidence="1 4">Belongs to the GTR/RAG GTP-binding protein family.</text>
</comment>
<evidence type="ECO:0000256" key="1">
    <source>
        <dbReference type="ARBA" id="ARBA00007756"/>
    </source>
</evidence>
<dbReference type="GO" id="GO:1990131">
    <property type="term" value="C:Gtr1-Gtr2 GTPase complex"/>
    <property type="evidence" value="ECO:0007669"/>
    <property type="project" value="UniProtKB-UniRule"/>
</dbReference>
<comment type="function">
    <text evidence="4">GTPase involved in activation of the TORC1 signaling pathway, which promotes growth and represses autophagy in nutrient-rich conditions.</text>
</comment>
<dbReference type="Gene3D" id="3.30.450.190">
    <property type="match status" value="1"/>
</dbReference>
<dbReference type="Gene3D" id="3.40.50.300">
    <property type="entry name" value="P-loop containing nucleotide triphosphate hydrolases"/>
    <property type="match status" value="1"/>
</dbReference>
<accession>A0AA43QFN4</accession>
<dbReference type="GO" id="GO:0005634">
    <property type="term" value="C:nucleus"/>
    <property type="evidence" value="ECO:0007669"/>
    <property type="project" value="TreeGrafter"/>
</dbReference>
<proteinExistence type="inferred from homology"/>
<dbReference type="FunFam" id="3.40.50.300:FF:000488">
    <property type="entry name" value="Small monomeric GTPase (Gtr1)"/>
    <property type="match status" value="1"/>
</dbReference>
<evidence type="ECO:0000313" key="5">
    <source>
        <dbReference type="EMBL" id="MDI1485683.1"/>
    </source>
</evidence>
<dbReference type="GO" id="GO:0000329">
    <property type="term" value="C:fungal-type vacuole membrane"/>
    <property type="evidence" value="ECO:0007669"/>
    <property type="project" value="TreeGrafter"/>
</dbReference>
<dbReference type="Pfam" id="PF04670">
    <property type="entry name" value="Gtr1_RagA"/>
    <property type="match status" value="1"/>
</dbReference>
<dbReference type="SUPFAM" id="SSF52540">
    <property type="entry name" value="P-loop containing nucleoside triphosphate hydrolases"/>
    <property type="match status" value="1"/>
</dbReference>
<dbReference type="GO" id="GO:0009267">
    <property type="term" value="P:cellular response to starvation"/>
    <property type="evidence" value="ECO:0007669"/>
    <property type="project" value="TreeGrafter"/>
</dbReference>
<keyword evidence="2 4" id="KW-0547">Nucleotide-binding</keyword>
<evidence type="ECO:0000313" key="6">
    <source>
        <dbReference type="Proteomes" id="UP001161017"/>
    </source>
</evidence>
<dbReference type="GO" id="GO:1904263">
    <property type="term" value="P:positive regulation of TORC1 signaling"/>
    <property type="evidence" value="ECO:0007669"/>
    <property type="project" value="TreeGrafter"/>
</dbReference>
<evidence type="ECO:0000256" key="3">
    <source>
        <dbReference type="ARBA" id="ARBA00023134"/>
    </source>
</evidence>
<dbReference type="AlphaFoldDB" id="A0AA43QFN4"/>
<comment type="caution">
    <text evidence="5">The sequence shown here is derived from an EMBL/GenBank/DDBJ whole genome shotgun (WGS) entry which is preliminary data.</text>
</comment>
<organism evidence="5 6">
    <name type="scientific">Ramalina farinacea</name>
    <dbReference type="NCBI Taxonomy" id="258253"/>
    <lineage>
        <taxon>Eukaryota</taxon>
        <taxon>Fungi</taxon>
        <taxon>Dikarya</taxon>
        <taxon>Ascomycota</taxon>
        <taxon>Pezizomycotina</taxon>
        <taxon>Lecanoromycetes</taxon>
        <taxon>OSLEUM clade</taxon>
        <taxon>Lecanoromycetidae</taxon>
        <taxon>Lecanorales</taxon>
        <taxon>Lecanorineae</taxon>
        <taxon>Ramalinaceae</taxon>
        <taxon>Ramalina</taxon>
    </lineage>
</organism>
<keyword evidence="6" id="KW-1185">Reference proteome</keyword>
<dbReference type="PANTHER" id="PTHR11259">
    <property type="entry name" value="RAS-RELATED GTP BINDING RAG/GTR YEAST"/>
    <property type="match status" value="1"/>
</dbReference>
<evidence type="ECO:0000256" key="4">
    <source>
        <dbReference type="RuleBase" id="RU367014"/>
    </source>
</evidence>
<dbReference type="GO" id="GO:0010507">
    <property type="term" value="P:negative regulation of autophagy"/>
    <property type="evidence" value="ECO:0007669"/>
    <property type="project" value="TreeGrafter"/>
</dbReference>
<sequence>MDNLKTKPAKKKILLMGKSGSGKSSMRSIIFSNFVAKDVRRLGATIDVEHAQFKFLGNLILNLWDCGGQDAFTETYLTSQKSHVFSEVGVLIYVFDTESRQFHSPNSKIDLDTYAHIINALHQYSPHAHVFCLVHKMDLVPNDRRDEFLDNKSILINHYSGGFKNAVRTYGTSIWDQTLYLAWGDIVQCLTPNLDLMRNYLSKLGQATKAEEIVLFERATFLRVTDVTTPTGEENPYSDRFERLSNLIKTFKHSLQMYTGQGASHPFGEFTISCPRFNLVLSRLTPNTYVLVVLPPGGMDLVNTRLNIMGVRDGLAALDQPG</sequence>